<sequence>MASANADMEKIPGKIVSNHSLDPKFGLSQTSNQYRITYTSKDGVNGKTIREDSGAVYIPKGQVPEGGWPVVVWEHGTVGVATDCAPSLTPKNERSSLYLNTWLSLGFAIVAPDYPGLGSPGLHHYMDGRAAAWSSLDMTKAALTQFPLSNQFIFVGQSQGAHTAFSSLGYQPEYAPDVNILGAVLTGTPYFSEDLIDNFITEGESQEGDRKLAYAMYIYLSAADKDPNLKIEDYFQTSAIPYVEKAKTLCIGPLGELIAENKMNASNSLKPKFKELIEQESATLYYKTLSVDKPIFIGIGLSDVHVLTRWQQAFAADILKAGTPVIIKEYPGIGHLDIYNVALRDSVPFVLDLMKKAKDKQQTKDNTNLK</sequence>
<dbReference type="Gene3D" id="3.40.50.1820">
    <property type="entry name" value="alpha/beta hydrolase"/>
    <property type="match status" value="1"/>
</dbReference>
<dbReference type="PIRSF" id="PIRSF029171">
    <property type="entry name" value="Esterase_LipA"/>
    <property type="match status" value="1"/>
</dbReference>
<gene>
    <name evidence="1" type="ORF">M983_3016</name>
</gene>
<name>A0A198FAG7_9GAMM</name>
<dbReference type="EC" id="3.1.1.3" evidence="1"/>
<proteinExistence type="predicted"/>
<dbReference type="Proteomes" id="UP000094023">
    <property type="component" value="Unassembled WGS sequence"/>
</dbReference>
<keyword evidence="1" id="KW-0378">Hydrolase</keyword>
<dbReference type="Pfam" id="PF03583">
    <property type="entry name" value="LIP"/>
    <property type="match status" value="1"/>
</dbReference>
<reference evidence="1 2" key="1">
    <citation type="submission" date="2016-04" db="EMBL/GenBank/DDBJ databases">
        <title>ATOL: Assembling a taxonomically balanced genome-scale reconstruction of the evolutionary history of the Enterobacteriaceae.</title>
        <authorList>
            <person name="Plunkett G.III."/>
            <person name="Neeno-Eckwall E.C."/>
            <person name="Glasner J.D."/>
            <person name="Perna N.T."/>
        </authorList>
    </citation>
    <scope>NUCLEOTIDE SEQUENCE [LARGE SCALE GENOMIC DNA]</scope>
    <source>
        <strain evidence="1 2">ATCC 19692</strain>
    </source>
</reference>
<dbReference type="PATRIC" id="fig|1354337.4.peg.3109"/>
<accession>A0A198FAG7</accession>
<dbReference type="InterPro" id="IPR005152">
    <property type="entry name" value="Lipase_secreted"/>
</dbReference>
<protein>
    <submittedName>
        <fullName evidence="1">Secretory lipase</fullName>
        <ecNumber evidence="1">3.1.1.3</ecNumber>
    </submittedName>
</protein>
<dbReference type="GO" id="GO:0016042">
    <property type="term" value="P:lipid catabolic process"/>
    <property type="evidence" value="ECO:0007669"/>
    <property type="project" value="InterPro"/>
</dbReference>
<evidence type="ECO:0000313" key="1">
    <source>
        <dbReference type="EMBL" id="OAT21790.1"/>
    </source>
</evidence>
<dbReference type="SUPFAM" id="SSF53474">
    <property type="entry name" value="alpha/beta-Hydrolases"/>
    <property type="match status" value="1"/>
</dbReference>
<evidence type="ECO:0000313" key="2">
    <source>
        <dbReference type="Proteomes" id="UP000094023"/>
    </source>
</evidence>
<dbReference type="PANTHER" id="PTHR34853:SF1">
    <property type="entry name" value="LIPASE 5"/>
    <property type="match status" value="1"/>
</dbReference>
<dbReference type="GO" id="GO:0004806">
    <property type="term" value="F:triacylglycerol lipase activity"/>
    <property type="evidence" value="ECO:0007669"/>
    <property type="project" value="UniProtKB-EC"/>
</dbReference>
<dbReference type="PANTHER" id="PTHR34853">
    <property type="match status" value="1"/>
</dbReference>
<comment type="caution">
    <text evidence="1">The sequence shown here is derived from an EMBL/GenBank/DDBJ whole genome shotgun (WGS) entry which is preliminary data.</text>
</comment>
<dbReference type="InterPro" id="IPR029058">
    <property type="entry name" value="AB_hydrolase_fold"/>
</dbReference>
<dbReference type="EMBL" id="LXEN01000153">
    <property type="protein sequence ID" value="OAT21790.1"/>
    <property type="molecule type" value="Genomic_DNA"/>
</dbReference>
<dbReference type="STRING" id="1354337.M983_3016"/>
<keyword evidence="2" id="KW-1185">Reference proteome</keyword>
<organism evidence="1 2">
    <name type="scientific">Proteus myxofaciens ATCC 19692</name>
    <dbReference type="NCBI Taxonomy" id="1354337"/>
    <lineage>
        <taxon>Bacteria</taxon>
        <taxon>Pseudomonadati</taxon>
        <taxon>Pseudomonadota</taxon>
        <taxon>Gammaproteobacteria</taxon>
        <taxon>Enterobacterales</taxon>
        <taxon>Morganellaceae</taxon>
        <taxon>Proteus</taxon>
    </lineage>
</organism>
<dbReference type="AlphaFoldDB" id="A0A198FAG7"/>